<dbReference type="InterPro" id="IPR011707">
    <property type="entry name" value="Cu-oxidase-like_N"/>
</dbReference>
<reference evidence="18" key="2">
    <citation type="submission" date="2020-06" db="EMBL/GenBank/DDBJ databases">
        <authorList>
            <person name="Sheffer M."/>
        </authorList>
    </citation>
    <scope>NUCLEOTIDE SEQUENCE</scope>
</reference>
<evidence type="ECO:0000259" key="16">
    <source>
        <dbReference type="Pfam" id="PF07731"/>
    </source>
</evidence>
<comment type="subcellular location">
    <subcellularLocation>
        <location evidence="2">Membrane</location>
        <topology evidence="2">Single-pass membrane protein</topology>
    </subcellularLocation>
</comment>
<feature type="region of interest" description="Disordered" evidence="15">
    <location>
        <begin position="1"/>
        <end position="23"/>
    </location>
</feature>
<dbReference type="InterPro" id="IPR011706">
    <property type="entry name" value="Cu-oxidase_C"/>
</dbReference>
<protein>
    <submittedName>
        <fullName evidence="18">Hephaestin-like protein like</fullName>
    </submittedName>
</protein>
<dbReference type="AlphaFoldDB" id="A0A8T0EBK0"/>
<name>A0A8T0EBK0_ARGBR</name>
<evidence type="ECO:0000256" key="15">
    <source>
        <dbReference type="SAM" id="MobiDB-lite"/>
    </source>
</evidence>
<comment type="similarity">
    <text evidence="3">Belongs to the multicopper oxidase family.</text>
</comment>
<dbReference type="EMBL" id="JABXBU010002230">
    <property type="protein sequence ID" value="KAF8767555.1"/>
    <property type="molecule type" value="Genomic_DNA"/>
</dbReference>
<reference evidence="18" key="1">
    <citation type="journal article" date="2020" name="bioRxiv">
        <title>Chromosome-level reference genome of the European wasp spider Argiope bruennichi: a resource for studies on range expansion and evolutionary adaptation.</title>
        <authorList>
            <person name="Sheffer M.M."/>
            <person name="Hoppe A."/>
            <person name="Krehenwinkel H."/>
            <person name="Uhl G."/>
            <person name="Kuss A.W."/>
            <person name="Jensen L."/>
            <person name="Jensen C."/>
            <person name="Gillespie R.G."/>
            <person name="Hoff K.J."/>
            <person name="Prost S."/>
        </authorList>
    </citation>
    <scope>NUCLEOTIDE SEQUENCE</scope>
</reference>
<keyword evidence="4" id="KW-0813">Transport</keyword>
<dbReference type="PANTHER" id="PTHR11709">
    <property type="entry name" value="MULTI-COPPER OXIDASE"/>
    <property type="match status" value="1"/>
</dbReference>
<dbReference type="InterPro" id="IPR033138">
    <property type="entry name" value="Cu_oxidase_CS"/>
</dbReference>
<evidence type="ECO:0000313" key="18">
    <source>
        <dbReference type="EMBL" id="KAF8767555.1"/>
    </source>
</evidence>
<dbReference type="Proteomes" id="UP000807504">
    <property type="component" value="Unassembled WGS sequence"/>
</dbReference>
<evidence type="ECO:0000256" key="4">
    <source>
        <dbReference type="ARBA" id="ARBA00022448"/>
    </source>
</evidence>
<keyword evidence="5" id="KW-0812">Transmembrane</keyword>
<keyword evidence="10" id="KW-0560">Oxidoreductase</keyword>
<keyword evidence="9" id="KW-1133">Transmembrane helix</keyword>
<feature type="domain" description="Plastocyanin-like" evidence="17">
    <location>
        <begin position="527"/>
        <end position="585"/>
    </location>
</feature>
<dbReference type="Pfam" id="PF07731">
    <property type="entry name" value="Cu-oxidase_2"/>
    <property type="match status" value="2"/>
</dbReference>
<dbReference type="PROSITE" id="PS00080">
    <property type="entry name" value="MULTICOPPER_OXIDASE2"/>
    <property type="match status" value="1"/>
</dbReference>
<dbReference type="PANTHER" id="PTHR11709:SF504">
    <property type="entry name" value="PLASTOCYANIN-LIKE DOMAIN-CONTAINING PROTEIN"/>
    <property type="match status" value="1"/>
</dbReference>
<keyword evidence="11" id="KW-0406">Ion transport</keyword>
<evidence type="ECO:0000256" key="9">
    <source>
        <dbReference type="ARBA" id="ARBA00022989"/>
    </source>
</evidence>
<dbReference type="InterPro" id="IPR002355">
    <property type="entry name" value="Cu_oxidase_Cu_BS"/>
</dbReference>
<evidence type="ECO:0000256" key="7">
    <source>
        <dbReference type="ARBA" id="ARBA00022729"/>
    </source>
</evidence>
<dbReference type="FunFam" id="2.60.40.420:FF:000002">
    <property type="entry name" value="Hephaestin like 1"/>
    <property type="match status" value="3"/>
</dbReference>
<dbReference type="Pfam" id="PF07732">
    <property type="entry name" value="Cu-oxidase_3"/>
    <property type="match status" value="2"/>
</dbReference>
<feature type="domain" description="Plastocyanin-like" evidence="16">
    <location>
        <begin position="1035"/>
        <end position="1132"/>
    </location>
</feature>
<evidence type="ECO:0000256" key="8">
    <source>
        <dbReference type="ARBA" id="ARBA00022737"/>
    </source>
</evidence>
<evidence type="ECO:0000259" key="17">
    <source>
        <dbReference type="Pfam" id="PF07732"/>
    </source>
</evidence>
<dbReference type="InterPro" id="IPR045087">
    <property type="entry name" value="Cu-oxidase_fam"/>
</dbReference>
<gene>
    <name evidence="18" type="ORF">HNY73_020495</name>
</gene>
<accession>A0A8T0EBK0</accession>
<evidence type="ECO:0000256" key="11">
    <source>
        <dbReference type="ARBA" id="ARBA00023065"/>
    </source>
</evidence>
<dbReference type="PROSITE" id="PS00079">
    <property type="entry name" value="MULTICOPPER_OXIDASE1"/>
    <property type="match status" value="3"/>
</dbReference>
<evidence type="ECO:0000256" key="13">
    <source>
        <dbReference type="ARBA" id="ARBA00023157"/>
    </source>
</evidence>
<dbReference type="GO" id="GO:0005886">
    <property type="term" value="C:plasma membrane"/>
    <property type="evidence" value="ECO:0007669"/>
    <property type="project" value="TreeGrafter"/>
</dbReference>
<evidence type="ECO:0000313" key="19">
    <source>
        <dbReference type="Proteomes" id="UP000807504"/>
    </source>
</evidence>
<feature type="domain" description="Plastocyanin-like" evidence="17">
    <location>
        <begin position="870"/>
        <end position="939"/>
    </location>
</feature>
<evidence type="ECO:0000256" key="2">
    <source>
        <dbReference type="ARBA" id="ARBA00004167"/>
    </source>
</evidence>
<dbReference type="Gene3D" id="2.60.40.420">
    <property type="entry name" value="Cupredoxins - blue copper proteins"/>
    <property type="match status" value="3"/>
</dbReference>
<keyword evidence="8" id="KW-0677">Repeat</keyword>
<keyword evidence="13" id="KW-1015">Disulfide bond</keyword>
<evidence type="ECO:0000256" key="1">
    <source>
        <dbReference type="ARBA" id="ARBA00001935"/>
    </source>
</evidence>
<dbReference type="SUPFAM" id="SSF49503">
    <property type="entry name" value="Cupredoxins"/>
    <property type="match status" value="6"/>
</dbReference>
<evidence type="ECO:0000256" key="12">
    <source>
        <dbReference type="ARBA" id="ARBA00023136"/>
    </source>
</evidence>
<dbReference type="GO" id="GO:0005507">
    <property type="term" value="F:copper ion binding"/>
    <property type="evidence" value="ECO:0007669"/>
    <property type="project" value="InterPro"/>
</dbReference>
<evidence type="ECO:0000256" key="6">
    <source>
        <dbReference type="ARBA" id="ARBA00022723"/>
    </source>
</evidence>
<keyword evidence="12" id="KW-0472">Membrane</keyword>
<evidence type="ECO:0000256" key="14">
    <source>
        <dbReference type="ARBA" id="ARBA00023180"/>
    </source>
</evidence>
<evidence type="ECO:0000256" key="10">
    <source>
        <dbReference type="ARBA" id="ARBA00023002"/>
    </source>
</evidence>
<keyword evidence="6" id="KW-0479">Metal-binding</keyword>
<comment type="caution">
    <text evidence="18">The sequence shown here is derived from an EMBL/GenBank/DDBJ whole genome shotgun (WGS) entry which is preliminary data.</text>
</comment>
<organism evidence="18 19">
    <name type="scientific">Argiope bruennichi</name>
    <name type="common">Wasp spider</name>
    <name type="synonym">Aranea bruennichi</name>
    <dbReference type="NCBI Taxonomy" id="94029"/>
    <lineage>
        <taxon>Eukaryota</taxon>
        <taxon>Metazoa</taxon>
        <taxon>Ecdysozoa</taxon>
        <taxon>Arthropoda</taxon>
        <taxon>Chelicerata</taxon>
        <taxon>Arachnida</taxon>
        <taxon>Araneae</taxon>
        <taxon>Araneomorphae</taxon>
        <taxon>Entelegynae</taxon>
        <taxon>Araneoidea</taxon>
        <taxon>Araneidae</taxon>
        <taxon>Argiope</taxon>
    </lineage>
</organism>
<proteinExistence type="inferred from homology"/>
<dbReference type="GO" id="GO:0006826">
    <property type="term" value="P:iron ion transport"/>
    <property type="evidence" value="ECO:0007669"/>
    <property type="project" value="TreeGrafter"/>
</dbReference>
<sequence>MSGNIERGMKCSKGRGSRTDEQNSSGLRRVHIVSTMKCFSWWSLGLLVFTIWSVEQCFGQFFGDHRWTSGYKHRKSGFKKHHESNIDKYLRKARNVRHYYVAAIEVDWDYAPGGNLLGPRAEELSKRYFSLSRDPLRLGKVYKKAIFREFTDETYTVMKAREPWQGILGPTIQGEVGDMAIVHFYNNASMLLSMHPHGSRYIKVHEGALYEDNTEEWEKVDDRVPPGGRHSYHWFFIPEDGPTPTDPDCLTWMYHSHRNADTDIHAGLLGPLIVCRPGTLDVYDRPRNVDRSFILVFMIFDENDSLYIDENIDRIAPHLSEQQREEIKRDINFRRSNMMFSVNGLSFGNLRGLDMCLGDKVGWHIVGMGNEVDVHSISFESQVFTVNGMTTDIISVFPAKFTTSLMIASREGTFPFRCEVGLHGIAGMESTFSITRCPHSPPVQPHLNGKVREYFIAAEEVEWDYAPSGINQFNGLPLVEDKMAAVFFERNDTRIGGTYRKVVYREYKDSSFSLKKIRGRDEAHLALLGPTLRGEVGDTVKVVFLNKATKPYNLHTHGAYYEPDNTVIEPGMSRTYHWVIAEQYGPTPTDPECLTWRYYSSVDVERDMWDGLSGNLLTCRPGTLDRYGRQKYVDHEFALLFSVMDESQSHYLRENILEYTYRPDLVNTTDPMFIESNQMHSINGRVFGNLEGLNVCLGDKVSWHIATYGKAIDIHTPYFHGNTFQISGRFRDTINVAPSTHYTVVMHADNPGTWALDCRVNNHFAGGMRAIYRVEDCHGSKSLIPQPLLYNPKKVREYFIGAIEVEWDYAPINRHIIDGSDLMENEESRVFVANGPDRIGRIYKKVVYREFTDSSFTHLKPRGRDEQHLEILGPFIRAEVGEMIRVVFKNMASRPYNIHPHGVLLSKFNVYDDAVGEDEEPVAPGDTHIYEWPVPERAGPGRNGFNCSSWAYYSTVDPVKDTNSGLIGPLITCKPGTLTSKGRRRDMDHEFAVLFTIFDENRSWYIKENTYTYAQRPETVNPLDPGFILSNRMHAVNGKIYGSLEGLVAKRNTLAAWYMIGMGTEVDMHTAHFHGQTFLRRTDSTRRSDVVYLFPGIFETVEMIMDNPGTWFLHCHVDDHMRAGMAATYTVER</sequence>
<dbReference type="GO" id="GO:0016491">
    <property type="term" value="F:oxidoreductase activity"/>
    <property type="evidence" value="ECO:0007669"/>
    <property type="project" value="UniProtKB-KW"/>
</dbReference>
<keyword evidence="7" id="KW-0732">Signal</keyword>
<feature type="domain" description="Plastocyanin-like" evidence="16">
    <location>
        <begin position="678"/>
        <end position="775"/>
    </location>
</feature>
<dbReference type="InterPro" id="IPR008972">
    <property type="entry name" value="Cupredoxin"/>
</dbReference>
<evidence type="ECO:0000256" key="5">
    <source>
        <dbReference type="ARBA" id="ARBA00022692"/>
    </source>
</evidence>
<comment type="cofactor">
    <cofactor evidence="1">
        <name>Cu cation</name>
        <dbReference type="ChEBI" id="CHEBI:23378"/>
    </cofactor>
</comment>
<keyword evidence="14" id="KW-0325">Glycoprotein</keyword>
<keyword evidence="19" id="KW-1185">Reference proteome</keyword>
<evidence type="ECO:0000256" key="3">
    <source>
        <dbReference type="ARBA" id="ARBA00010609"/>
    </source>
</evidence>